<accession>A0A246GGK4</accession>
<name>A0A246GGK4_9FLAO</name>
<feature type="non-terminal residue" evidence="2">
    <location>
        <position position="1"/>
    </location>
</feature>
<dbReference type="Proteomes" id="UP000197768">
    <property type="component" value="Unassembled WGS sequence"/>
</dbReference>
<organism evidence="2 3">
    <name type="scientific">Flavobacterium davisii</name>
    <dbReference type="NCBI Taxonomy" id="2906077"/>
    <lineage>
        <taxon>Bacteria</taxon>
        <taxon>Pseudomonadati</taxon>
        <taxon>Bacteroidota</taxon>
        <taxon>Flavobacteriia</taxon>
        <taxon>Flavobacteriales</taxon>
        <taxon>Flavobacteriaceae</taxon>
        <taxon>Flavobacterium</taxon>
    </lineage>
</organism>
<protein>
    <submittedName>
        <fullName evidence="2">Uncharacterized protein</fullName>
    </submittedName>
</protein>
<reference evidence="2 3" key="1">
    <citation type="journal article" date="2017" name="Infect. Genet. Evol.">
        <title>Comparative genome analysis of fish pathogen Flavobacterium columnare reveals extensive sequence diversity within the species.</title>
        <authorList>
            <person name="Kayansamruaj P."/>
            <person name="Dong H.T."/>
            <person name="Hirono I."/>
            <person name="Kondo H."/>
            <person name="Senapin S."/>
            <person name="Rodkhum C."/>
        </authorList>
    </citation>
    <scope>NUCLEOTIDE SEQUENCE [LARGE SCALE GENOMIC DNA]</scope>
    <source>
        <strain evidence="2 3">1215</strain>
    </source>
</reference>
<evidence type="ECO:0000256" key="1">
    <source>
        <dbReference type="SAM" id="MobiDB-lite"/>
    </source>
</evidence>
<feature type="region of interest" description="Disordered" evidence="1">
    <location>
        <begin position="23"/>
        <end position="46"/>
    </location>
</feature>
<feature type="compositionally biased region" description="Basic and acidic residues" evidence="1">
    <location>
        <begin position="23"/>
        <end position="45"/>
    </location>
</feature>
<sequence>DAIDNIGSSIDAGYSTKGAYSDLKETNKQETKPQSQKPEDAYYIRKDKKTGNSIYLNKDFYNKDGSRKKTE</sequence>
<evidence type="ECO:0000313" key="2">
    <source>
        <dbReference type="EMBL" id="OWP82632.1"/>
    </source>
</evidence>
<dbReference type="AlphaFoldDB" id="A0A246GGK4"/>
<dbReference type="RefSeq" id="WP_165764958.1">
    <property type="nucleotide sequence ID" value="NZ_MTCZ01000325.1"/>
</dbReference>
<proteinExistence type="predicted"/>
<gene>
    <name evidence="2" type="ORF">BWK59_14840</name>
</gene>
<evidence type="ECO:0000313" key="3">
    <source>
        <dbReference type="Proteomes" id="UP000197768"/>
    </source>
</evidence>
<comment type="caution">
    <text evidence="2">The sequence shown here is derived from an EMBL/GenBank/DDBJ whole genome shotgun (WGS) entry which is preliminary data.</text>
</comment>
<dbReference type="EMBL" id="MTCZ01000325">
    <property type="protein sequence ID" value="OWP82632.1"/>
    <property type="molecule type" value="Genomic_DNA"/>
</dbReference>